<dbReference type="RefSeq" id="WP_264726507.1">
    <property type="nucleotide sequence ID" value="NZ_JAPDNR010000001.1"/>
</dbReference>
<evidence type="ECO:0000256" key="1">
    <source>
        <dbReference type="SAM" id="SignalP"/>
    </source>
</evidence>
<sequence>MKSCLPFFKLMLLLSLTFFLYKPCYGQTVYANSQTNAITGVCLLCSINNPDYAVDSNFTNYSEFIVPVQLLGTQLSQTLIFPASNAAGCDSLIIKVGSSYTLNAASFANITVRTYNGNIANSDSLSPTAAQIRFSQNNTQAELLLRPNQTFDRVKITYSLGLAGLLGNFRIYYALRKQGLPAPQTIPAKDTTICQGSTVTLSPLQQPNTIYRWYNAAVGGSLLPANANAITVNPAVTTTYYVEAVKGGCTSQRVPVTVIVNPKPADPVYTLPSGNVCGNIVIPVFNYLPGIDYNVRVQYTVLGSLVFDTAYAVKGDNNVLIKDYNYNFSKQADIYIQAVDSLTGCVSDTVHDTFVFGGTGFYPSVDADSVTICKYDSVTLHAFVPNSTIPPILWYSAPTGGTLLFTGPYYKVSPAVTTTYYVTSKTLCDFPVRRPVKVTVKKLPDPVYNVPRGIVCGPQRIPVLNHQSGFNYNVRLIYVQLIPVGPVFDTSFTVLNNATITTPLYLSYPPSTVDVYIQAADPVSGCKSDTVHKLFNAGGYAKLPNTDADSVRICRGDSATLYAYIPGTSLPPIRWYNAPTGGSLLYTGNYFKVRPAVTTTYYVTSGYECEYPLRKPVKVIVNNCRPPLTAATNHPVDITVKRLNCFPNPTTGEVMFNGNVDFTGSRVAVKDINGHILQEEVLTRNGLNLKQKQGGVYILQIITGKKEMYTGKIVLQR</sequence>
<keyword evidence="1" id="KW-0732">Signal</keyword>
<organism evidence="3 4">
    <name type="scientific">Chitinophaga nivalis</name>
    <dbReference type="NCBI Taxonomy" id="2991709"/>
    <lineage>
        <taxon>Bacteria</taxon>
        <taxon>Pseudomonadati</taxon>
        <taxon>Bacteroidota</taxon>
        <taxon>Chitinophagia</taxon>
        <taxon>Chitinophagales</taxon>
        <taxon>Chitinophagaceae</taxon>
        <taxon>Chitinophaga</taxon>
    </lineage>
</organism>
<gene>
    <name evidence="3" type="ORF">OL497_00070</name>
</gene>
<comment type="caution">
    <text evidence="3">The sequence shown here is derived from an EMBL/GenBank/DDBJ whole genome shotgun (WGS) entry which is preliminary data.</text>
</comment>
<feature type="domain" description="Ig-like" evidence="2">
    <location>
        <begin position="184"/>
        <end position="262"/>
    </location>
</feature>
<dbReference type="EMBL" id="JAPDNS010000001">
    <property type="protein sequence ID" value="MCW3482273.1"/>
    <property type="molecule type" value="Genomic_DNA"/>
</dbReference>
<dbReference type="InterPro" id="IPR026444">
    <property type="entry name" value="Secre_tail"/>
</dbReference>
<feature type="chain" id="PRO_5045642568" evidence="1">
    <location>
        <begin position="27"/>
        <end position="717"/>
    </location>
</feature>
<reference evidence="3 4" key="1">
    <citation type="submission" date="2022-10" db="EMBL/GenBank/DDBJ databases">
        <title>Chitinophaga nivalis PC15 sp. nov., isolated from Pyeongchang county, South Korea.</title>
        <authorList>
            <person name="Trinh H.N."/>
        </authorList>
    </citation>
    <scope>NUCLEOTIDE SEQUENCE [LARGE SCALE GENOMIC DNA]</scope>
    <source>
        <strain evidence="3 4">PC14</strain>
    </source>
</reference>
<proteinExistence type="predicted"/>
<protein>
    <submittedName>
        <fullName evidence="3">T9SS type A sorting domain-containing protein</fullName>
    </submittedName>
</protein>
<evidence type="ECO:0000313" key="4">
    <source>
        <dbReference type="Proteomes" id="UP001207742"/>
    </source>
</evidence>
<name>A0ABT3IE78_9BACT</name>
<evidence type="ECO:0000259" key="2">
    <source>
        <dbReference type="Pfam" id="PF19081"/>
    </source>
</evidence>
<dbReference type="Pfam" id="PF19081">
    <property type="entry name" value="Ig_7"/>
    <property type="match status" value="3"/>
</dbReference>
<keyword evidence="4" id="KW-1185">Reference proteome</keyword>
<accession>A0ABT3IE78</accession>
<feature type="domain" description="Ig-like" evidence="2">
    <location>
        <begin position="549"/>
        <end position="622"/>
    </location>
</feature>
<feature type="domain" description="Ig-like" evidence="2">
    <location>
        <begin position="363"/>
        <end position="441"/>
    </location>
</feature>
<feature type="signal peptide" evidence="1">
    <location>
        <begin position="1"/>
        <end position="26"/>
    </location>
</feature>
<evidence type="ECO:0000313" key="3">
    <source>
        <dbReference type="EMBL" id="MCW3482273.1"/>
    </source>
</evidence>
<dbReference type="InterPro" id="IPR044023">
    <property type="entry name" value="Ig_7"/>
</dbReference>
<dbReference type="Proteomes" id="UP001207742">
    <property type="component" value="Unassembled WGS sequence"/>
</dbReference>
<dbReference type="NCBIfam" id="TIGR04183">
    <property type="entry name" value="Por_Secre_tail"/>
    <property type="match status" value="1"/>
</dbReference>